<dbReference type="EMBL" id="CP121472">
    <property type="protein sequence ID" value="WPL18361.1"/>
    <property type="molecule type" value="Genomic_DNA"/>
</dbReference>
<reference evidence="2 3" key="1">
    <citation type="journal article" date="2023" name="Microorganisms">
        <title>Thiorhodovibrio frisius and Trv. litoralis spp. nov., Two Novel Members from a Clade of Fastidious Purple Sulfur Bacteria That Exhibit Unique Red-Shifted Light-Harvesting Capabilities.</title>
        <authorList>
            <person name="Methner A."/>
            <person name="Kuzyk S.B."/>
            <person name="Petersen J."/>
            <person name="Bauer S."/>
            <person name="Brinkmann H."/>
            <person name="Sichau K."/>
            <person name="Wanner G."/>
            <person name="Wolf J."/>
            <person name="Neumann-Schaal M."/>
            <person name="Henke P."/>
            <person name="Tank M."/>
            <person name="Sproer C."/>
            <person name="Bunk B."/>
            <person name="Overmann J."/>
        </authorList>
    </citation>
    <scope>NUCLEOTIDE SEQUENCE [LARGE SCALE GENOMIC DNA]</scope>
    <source>
        <strain evidence="2 3">DSM 6702</strain>
    </source>
</reference>
<evidence type="ECO:0000313" key="2">
    <source>
        <dbReference type="EMBL" id="WPL18361.1"/>
    </source>
</evidence>
<protein>
    <recommendedName>
        <fullName evidence="1">DUF7680 domain-containing protein</fullName>
    </recommendedName>
</protein>
<sequence>MRRSRLALFFRLQAKVRDVDRIELVGRRVAMLSREEAVYWLSNVSSAD</sequence>
<organism evidence="2 3">
    <name type="scientific">Thiorhodovibrio winogradskyi</name>
    <dbReference type="NCBI Taxonomy" id="77007"/>
    <lineage>
        <taxon>Bacteria</taxon>
        <taxon>Pseudomonadati</taxon>
        <taxon>Pseudomonadota</taxon>
        <taxon>Gammaproteobacteria</taxon>
        <taxon>Chromatiales</taxon>
        <taxon>Chromatiaceae</taxon>
        <taxon>Thiorhodovibrio</taxon>
    </lineage>
</organism>
<name>A0ABZ0SE16_9GAMM</name>
<keyword evidence="3" id="KW-1185">Reference proteome</keyword>
<proteinExistence type="predicted"/>
<evidence type="ECO:0000313" key="3">
    <source>
        <dbReference type="Proteomes" id="UP001432180"/>
    </source>
</evidence>
<dbReference type="Proteomes" id="UP001432180">
    <property type="component" value="Chromosome"/>
</dbReference>
<dbReference type="Pfam" id="PF24728">
    <property type="entry name" value="DUF7680"/>
    <property type="match status" value="1"/>
</dbReference>
<gene>
    <name evidence="2" type="ORF">Thiowin_03432</name>
</gene>
<accession>A0ABZ0SE16</accession>
<evidence type="ECO:0000259" key="1">
    <source>
        <dbReference type="Pfam" id="PF24728"/>
    </source>
</evidence>
<dbReference type="InterPro" id="IPR056097">
    <property type="entry name" value="DUF7680"/>
</dbReference>
<feature type="domain" description="DUF7680" evidence="1">
    <location>
        <begin position="5"/>
        <end position="46"/>
    </location>
</feature>